<dbReference type="GeneID" id="83219174"/>
<evidence type="ECO:0000313" key="2">
    <source>
        <dbReference type="Proteomes" id="UP001234581"/>
    </source>
</evidence>
<reference evidence="1 2" key="1">
    <citation type="submission" date="2023-03" db="EMBL/GenBank/DDBJ databases">
        <title>Genome sequence of Lichtheimia ornata CBS 291.66.</title>
        <authorList>
            <person name="Mohabir J.T."/>
            <person name="Shea T.P."/>
            <person name="Kurbessoian T."/>
            <person name="Berby B."/>
            <person name="Fontaine J."/>
            <person name="Livny J."/>
            <person name="Gnirke A."/>
            <person name="Stajich J.E."/>
            <person name="Cuomo C.A."/>
        </authorList>
    </citation>
    <scope>NUCLEOTIDE SEQUENCE [LARGE SCALE GENOMIC DNA]</scope>
    <source>
        <strain evidence="1">CBS 291.66</strain>
    </source>
</reference>
<dbReference type="RefSeq" id="XP_058337484.1">
    <property type="nucleotide sequence ID" value="XM_058491738.1"/>
</dbReference>
<dbReference type="AlphaFoldDB" id="A0AAD7UST4"/>
<evidence type="ECO:0000313" key="1">
    <source>
        <dbReference type="EMBL" id="KAJ8652570.1"/>
    </source>
</evidence>
<dbReference type="Proteomes" id="UP001234581">
    <property type="component" value="Unassembled WGS sequence"/>
</dbReference>
<accession>A0AAD7UST4</accession>
<organism evidence="1 2">
    <name type="scientific">Lichtheimia ornata</name>
    <dbReference type="NCBI Taxonomy" id="688661"/>
    <lineage>
        <taxon>Eukaryota</taxon>
        <taxon>Fungi</taxon>
        <taxon>Fungi incertae sedis</taxon>
        <taxon>Mucoromycota</taxon>
        <taxon>Mucoromycotina</taxon>
        <taxon>Mucoromycetes</taxon>
        <taxon>Mucorales</taxon>
        <taxon>Lichtheimiaceae</taxon>
        <taxon>Lichtheimia</taxon>
    </lineage>
</organism>
<dbReference type="EMBL" id="JARTCD010000100">
    <property type="protein sequence ID" value="KAJ8652570.1"/>
    <property type="molecule type" value="Genomic_DNA"/>
</dbReference>
<proteinExistence type="predicted"/>
<gene>
    <name evidence="1" type="ORF">O0I10_011775</name>
</gene>
<name>A0AAD7UST4_9FUNG</name>
<comment type="caution">
    <text evidence="1">The sequence shown here is derived from an EMBL/GenBank/DDBJ whole genome shotgun (WGS) entry which is preliminary data.</text>
</comment>
<evidence type="ECO:0008006" key="3">
    <source>
        <dbReference type="Google" id="ProtNLM"/>
    </source>
</evidence>
<protein>
    <recommendedName>
        <fullName evidence="3">Heterokaryon incompatibility domain-containing protein</fullName>
    </recommendedName>
</protein>
<keyword evidence="2" id="KW-1185">Reference proteome</keyword>
<sequence>MRPEKRNTLIALLISHFDSYWWIDVLCTRTETPLDIMGDIYACCTQCIAMIDCSAEVISKVCWLAGVARLLNMSCQYARQCFDKDQQYNHFDDSLDRCMEDQHEQWAAHLDKLTQCHWWNRVLTWQELVLPTKTVFMAETATEMSRHTMLSTAIMHMKWTSWELIVWLMPIAI</sequence>